<reference evidence="5" key="1">
    <citation type="journal article" date="2008" name="Nat. Genet.">
        <title>The Pristionchus pacificus genome provides a unique perspective on nematode lifestyle and parasitism.</title>
        <authorList>
            <person name="Dieterich C."/>
            <person name="Clifton S.W."/>
            <person name="Schuster L.N."/>
            <person name="Chinwalla A."/>
            <person name="Delehaunty K."/>
            <person name="Dinkelacker I."/>
            <person name="Fulton L."/>
            <person name="Fulton R."/>
            <person name="Godfrey J."/>
            <person name="Minx P."/>
            <person name="Mitreva M."/>
            <person name="Roeseler W."/>
            <person name="Tian H."/>
            <person name="Witte H."/>
            <person name="Yang S.P."/>
            <person name="Wilson R.K."/>
            <person name="Sommer R.J."/>
        </authorList>
    </citation>
    <scope>NUCLEOTIDE SEQUENCE [LARGE SCALE GENOMIC DNA]</scope>
    <source>
        <strain evidence="5">PS312</strain>
    </source>
</reference>
<sequence length="99" mass="11588">MHRRWKFRQNIKRTIELTKLQFCEVKPTIDEFIAIFGMALWSGDTTYLSFETSTIVRRNRRAILKELQIVYSRNSSNGDGARLKEVFGLLSKSFQAIQS</sequence>
<dbReference type="SUPFAM" id="SSF48508">
    <property type="entry name" value="Nuclear receptor ligand-binding domain"/>
    <property type="match status" value="1"/>
</dbReference>
<gene>
    <name evidence="4" type="primary">WBGene00280741</name>
</gene>
<dbReference type="InterPro" id="IPR035500">
    <property type="entry name" value="NHR-like_dom_sf"/>
</dbReference>
<keyword evidence="3" id="KW-0675">Receptor</keyword>
<evidence type="ECO:0000313" key="4">
    <source>
        <dbReference type="EnsemblMetazoa" id="PPA42372.1"/>
    </source>
</evidence>
<keyword evidence="1" id="KW-0805">Transcription regulation</keyword>
<name>A0A2A6D1L3_PRIPA</name>
<dbReference type="EnsemblMetazoa" id="PPA42372.1">
    <property type="protein sequence ID" value="PPA42372.1"/>
    <property type="gene ID" value="WBGene00280741"/>
</dbReference>
<reference evidence="4" key="2">
    <citation type="submission" date="2022-06" db="UniProtKB">
        <authorList>
            <consortium name="EnsemblMetazoa"/>
        </authorList>
    </citation>
    <scope>IDENTIFICATION</scope>
    <source>
        <strain evidence="4">PS312</strain>
    </source>
</reference>
<dbReference type="Proteomes" id="UP000005239">
    <property type="component" value="Unassembled WGS sequence"/>
</dbReference>
<evidence type="ECO:0000256" key="3">
    <source>
        <dbReference type="ARBA" id="ARBA00023170"/>
    </source>
</evidence>
<evidence type="ECO:0000313" key="5">
    <source>
        <dbReference type="Proteomes" id="UP000005239"/>
    </source>
</evidence>
<accession>A0A2A6D1L3</accession>
<protein>
    <submittedName>
        <fullName evidence="4">Nuclear receptor</fullName>
    </submittedName>
</protein>
<keyword evidence="5" id="KW-1185">Reference proteome</keyword>
<organism evidence="4 5">
    <name type="scientific">Pristionchus pacificus</name>
    <name type="common">Parasitic nematode worm</name>
    <dbReference type="NCBI Taxonomy" id="54126"/>
    <lineage>
        <taxon>Eukaryota</taxon>
        <taxon>Metazoa</taxon>
        <taxon>Ecdysozoa</taxon>
        <taxon>Nematoda</taxon>
        <taxon>Chromadorea</taxon>
        <taxon>Rhabditida</taxon>
        <taxon>Rhabditina</taxon>
        <taxon>Diplogasteromorpha</taxon>
        <taxon>Diplogasteroidea</taxon>
        <taxon>Neodiplogasteridae</taxon>
        <taxon>Pristionchus</taxon>
    </lineage>
</organism>
<dbReference type="Gene3D" id="1.10.565.10">
    <property type="entry name" value="Retinoid X Receptor"/>
    <property type="match status" value="1"/>
</dbReference>
<keyword evidence="2" id="KW-0804">Transcription</keyword>
<dbReference type="AlphaFoldDB" id="A0A2A6D1L3"/>
<evidence type="ECO:0000256" key="1">
    <source>
        <dbReference type="ARBA" id="ARBA00023015"/>
    </source>
</evidence>
<dbReference type="PANTHER" id="PTHR46011:SF6">
    <property type="entry name" value="HIGH ZINC ACTIVATED NUCLEAR RECEPTOR PROTEIN"/>
    <property type="match status" value="1"/>
</dbReference>
<accession>A0A8R1UYQ3</accession>
<evidence type="ECO:0000256" key="2">
    <source>
        <dbReference type="ARBA" id="ARBA00023163"/>
    </source>
</evidence>
<proteinExistence type="predicted"/>
<dbReference type="PANTHER" id="PTHR46011">
    <property type="entry name" value="NUCLEAR HORMONE RECEPTOR FAMILY MEMBER NHR-86-RELATED"/>
    <property type="match status" value="1"/>
</dbReference>